<feature type="region of interest" description="Disordered" evidence="1">
    <location>
        <begin position="1"/>
        <end position="51"/>
    </location>
</feature>
<accession>A0AAN6WLF5</accession>
<gene>
    <name evidence="2" type="ORF">QBC35DRAFT_478153</name>
</gene>
<evidence type="ECO:0000313" key="3">
    <source>
        <dbReference type="Proteomes" id="UP001302126"/>
    </source>
</evidence>
<keyword evidence="3" id="KW-1185">Reference proteome</keyword>
<name>A0AAN6WLF5_9PEZI</name>
<organism evidence="2 3">
    <name type="scientific">Podospora australis</name>
    <dbReference type="NCBI Taxonomy" id="1536484"/>
    <lineage>
        <taxon>Eukaryota</taxon>
        <taxon>Fungi</taxon>
        <taxon>Dikarya</taxon>
        <taxon>Ascomycota</taxon>
        <taxon>Pezizomycotina</taxon>
        <taxon>Sordariomycetes</taxon>
        <taxon>Sordariomycetidae</taxon>
        <taxon>Sordariales</taxon>
        <taxon>Podosporaceae</taxon>
        <taxon>Podospora</taxon>
    </lineage>
</organism>
<evidence type="ECO:0000313" key="2">
    <source>
        <dbReference type="EMBL" id="KAK4183436.1"/>
    </source>
</evidence>
<feature type="compositionally biased region" description="Low complexity" evidence="1">
    <location>
        <begin position="17"/>
        <end position="31"/>
    </location>
</feature>
<reference evidence="2" key="1">
    <citation type="journal article" date="2023" name="Mol. Phylogenet. Evol.">
        <title>Genome-scale phylogeny and comparative genomics of the fungal order Sordariales.</title>
        <authorList>
            <person name="Hensen N."/>
            <person name="Bonometti L."/>
            <person name="Westerberg I."/>
            <person name="Brannstrom I.O."/>
            <person name="Guillou S."/>
            <person name="Cros-Aarteil S."/>
            <person name="Calhoun S."/>
            <person name="Haridas S."/>
            <person name="Kuo A."/>
            <person name="Mondo S."/>
            <person name="Pangilinan J."/>
            <person name="Riley R."/>
            <person name="LaButti K."/>
            <person name="Andreopoulos B."/>
            <person name="Lipzen A."/>
            <person name="Chen C."/>
            <person name="Yan M."/>
            <person name="Daum C."/>
            <person name="Ng V."/>
            <person name="Clum A."/>
            <person name="Steindorff A."/>
            <person name="Ohm R.A."/>
            <person name="Martin F."/>
            <person name="Silar P."/>
            <person name="Natvig D.O."/>
            <person name="Lalanne C."/>
            <person name="Gautier V."/>
            <person name="Ament-Velasquez S.L."/>
            <person name="Kruys A."/>
            <person name="Hutchinson M.I."/>
            <person name="Powell A.J."/>
            <person name="Barry K."/>
            <person name="Miller A.N."/>
            <person name="Grigoriev I.V."/>
            <person name="Debuchy R."/>
            <person name="Gladieux P."/>
            <person name="Hiltunen Thoren M."/>
            <person name="Johannesson H."/>
        </authorList>
    </citation>
    <scope>NUCLEOTIDE SEQUENCE</scope>
    <source>
        <strain evidence="2">PSN309</strain>
    </source>
</reference>
<proteinExistence type="predicted"/>
<dbReference type="AlphaFoldDB" id="A0AAN6WLF5"/>
<dbReference type="Proteomes" id="UP001302126">
    <property type="component" value="Unassembled WGS sequence"/>
</dbReference>
<feature type="region of interest" description="Disordered" evidence="1">
    <location>
        <begin position="88"/>
        <end position="155"/>
    </location>
</feature>
<comment type="caution">
    <text evidence="2">The sequence shown here is derived from an EMBL/GenBank/DDBJ whole genome shotgun (WGS) entry which is preliminary data.</text>
</comment>
<feature type="compositionally biased region" description="Basic residues" evidence="1">
    <location>
        <begin position="129"/>
        <end position="139"/>
    </location>
</feature>
<dbReference type="EMBL" id="MU864548">
    <property type="protein sequence ID" value="KAK4183436.1"/>
    <property type="molecule type" value="Genomic_DNA"/>
</dbReference>
<reference evidence="2" key="2">
    <citation type="submission" date="2023-05" db="EMBL/GenBank/DDBJ databases">
        <authorList>
            <consortium name="Lawrence Berkeley National Laboratory"/>
            <person name="Steindorff A."/>
            <person name="Hensen N."/>
            <person name="Bonometti L."/>
            <person name="Westerberg I."/>
            <person name="Brannstrom I.O."/>
            <person name="Guillou S."/>
            <person name="Cros-Aarteil S."/>
            <person name="Calhoun S."/>
            <person name="Haridas S."/>
            <person name="Kuo A."/>
            <person name="Mondo S."/>
            <person name="Pangilinan J."/>
            <person name="Riley R."/>
            <person name="Labutti K."/>
            <person name="Andreopoulos B."/>
            <person name="Lipzen A."/>
            <person name="Chen C."/>
            <person name="Yanf M."/>
            <person name="Daum C."/>
            <person name="Ng V."/>
            <person name="Clum A."/>
            <person name="Ohm R."/>
            <person name="Martin F."/>
            <person name="Silar P."/>
            <person name="Natvig D."/>
            <person name="Lalanne C."/>
            <person name="Gautier V."/>
            <person name="Ament-Velasquez S.L."/>
            <person name="Kruys A."/>
            <person name="Hutchinson M.I."/>
            <person name="Powell A.J."/>
            <person name="Barry K."/>
            <person name="Miller A.N."/>
            <person name="Grigoriev I.V."/>
            <person name="Debuchy R."/>
            <person name="Gladieux P."/>
            <person name="Thoren M.H."/>
            <person name="Johannesson H."/>
        </authorList>
    </citation>
    <scope>NUCLEOTIDE SEQUENCE</scope>
    <source>
        <strain evidence="2">PSN309</strain>
    </source>
</reference>
<evidence type="ECO:0000256" key="1">
    <source>
        <dbReference type="SAM" id="MobiDB-lite"/>
    </source>
</evidence>
<protein>
    <submittedName>
        <fullName evidence="2">Uncharacterized protein</fullName>
    </submittedName>
</protein>
<sequence length="190" mass="21360">MLGPCIQFYHPTKMPNKTSSPSAPSSKAKPTGISRPVPSKSIINPWRPKRDIPEPLLRQIVPGPNPPADFQAPLLLLVNLPWLQEKQSVTSCPETNPVSPRPRPKIPRPRIPVYPPVLKENPHPPPYRQKSRRQKRKEKQKNWKPTLSGITECSEPDKMAVKKHQVLLLLPRRKRAGAAAAAATRKDGYL</sequence>